<dbReference type="GO" id="GO:0140101">
    <property type="term" value="F:catalytic activity, acting on a tRNA"/>
    <property type="evidence" value="ECO:0007669"/>
    <property type="project" value="UniProtKB-ARBA"/>
</dbReference>
<dbReference type="InterPro" id="IPR007197">
    <property type="entry name" value="rSAM"/>
</dbReference>
<dbReference type="Gene3D" id="2.40.50.140">
    <property type="entry name" value="Nucleic acid-binding proteins"/>
    <property type="match status" value="1"/>
</dbReference>
<dbReference type="PANTHER" id="PTHR43837:SF1">
    <property type="entry name" value="RIBOSOMAL PROTEIN US12 METHYLTHIOTRANSFERASE RIMO"/>
    <property type="match status" value="1"/>
</dbReference>
<dbReference type="FunFam" id="3.80.30.20:FF:000001">
    <property type="entry name" value="tRNA-2-methylthio-N(6)-dimethylallyladenosine synthase 2"/>
    <property type="match status" value="1"/>
</dbReference>
<dbReference type="Gene3D" id="3.40.50.12160">
    <property type="entry name" value="Methylthiotransferase, N-terminal domain"/>
    <property type="match status" value="1"/>
</dbReference>
<organism evidence="12 13">
    <name type="scientific">Oribacterium sinus</name>
    <dbReference type="NCBI Taxonomy" id="237576"/>
    <lineage>
        <taxon>Bacteria</taxon>
        <taxon>Bacillati</taxon>
        <taxon>Bacillota</taxon>
        <taxon>Clostridia</taxon>
        <taxon>Lachnospirales</taxon>
        <taxon>Lachnospiraceae</taxon>
        <taxon>Oribacterium</taxon>
    </lineage>
</organism>
<reference evidence="12 13" key="1">
    <citation type="submission" date="2020-08" db="EMBL/GenBank/DDBJ databases">
        <title>Genomic Encyclopedia of Type Strains, Phase IV (KMG-IV): sequencing the most valuable type-strain genomes for metagenomic binning, comparative biology and taxonomic classification.</title>
        <authorList>
            <person name="Goeker M."/>
        </authorList>
    </citation>
    <scope>NUCLEOTIDE SEQUENCE [LARGE SCALE GENOMIC DNA]</scope>
    <source>
        <strain evidence="12 13">DSM 17245</strain>
    </source>
</reference>
<dbReference type="CDD" id="cd01335">
    <property type="entry name" value="Radical_SAM"/>
    <property type="match status" value="1"/>
</dbReference>
<accession>A0A7W9SHI8</accession>
<keyword evidence="6 8" id="KW-0408">Iron</keyword>
<keyword evidence="7 8" id="KW-0411">Iron-sulfur</keyword>
<dbReference type="InterPro" id="IPR002792">
    <property type="entry name" value="TRAM_dom"/>
</dbReference>
<dbReference type="InterPro" id="IPR005839">
    <property type="entry name" value="Methylthiotransferase"/>
</dbReference>
<evidence type="ECO:0000313" key="12">
    <source>
        <dbReference type="EMBL" id="MBB6042313.1"/>
    </source>
</evidence>
<dbReference type="GO" id="GO:0035599">
    <property type="term" value="F:aspartic acid methylthiotransferase activity"/>
    <property type="evidence" value="ECO:0007669"/>
    <property type="project" value="TreeGrafter"/>
</dbReference>
<keyword evidence="1 8" id="KW-0004">4Fe-4S</keyword>
<comment type="subcellular location">
    <subcellularLocation>
        <location evidence="8">Cytoplasm</location>
    </subcellularLocation>
</comment>
<dbReference type="GO" id="GO:0005829">
    <property type="term" value="C:cytosol"/>
    <property type="evidence" value="ECO:0007669"/>
    <property type="project" value="TreeGrafter"/>
</dbReference>
<dbReference type="SFLD" id="SFLDG01082">
    <property type="entry name" value="B12-binding_domain_containing"/>
    <property type="match status" value="1"/>
</dbReference>
<dbReference type="GO" id="GO:0103039">
    <property type="term" value="F:protein methylthiotransferase activity"/>
    <property type="evidence" value="ECO:0007669"/>
    <property type="project" value="UniProtKB-EC"/>
</dbReference>
<dbReference type="EMBL" id="JACHHH010000014">
    <property type="protein sequence ID" value="MBB6042313.1"/>
    <property type="molecule type" value="Genomic_DNA"/>
</dbReference>
<dbReference type="Pfam" id="PF04055">
    <property type="entry name" value="Radical_SAM"/>
    <property type="match status" value="1"/>
</dbReference>
<comment type="function">
    <text evidence="8">Catalyzes the methylthiolation of an aspartic acid residue of ribosomal protein uS12.</text>
</comment>
<evidence type="ECO:0000256" key="2">
    <source>
        <dbReference type="ARBA" id="ARBA00022490"/>
    </source>
</evidence>
<dbReference type="PROSITE" id="PS51449">
    <property type="entry name" value="MTTASE_N"/>
    <property type="match status" value="1"/>
</dbReference>
<dbReference type="InterPro" id="IPR005840">
    <property type="entry name" value="Ribosomal_uS12_MeSTrfase_RimO"/>
</dbReference>
<dbReference type="Pfam" id="PF18693">
    <property type="entry name" value="TRAM_2"/>
    <property type="match status" value="1"/>
</dbReference>
<name>A0A7W9SHI8_9FIRM</name>
<sequence>MKLYLESLGCDKNRVDAEKLLFELLEKYPGSSVTDEPSEAEIAIVNTCSFIGPAKEESIQCILDLAQYKETGKLEKLIVAGCLVERYKDEIRKELPEIDEITSVKDYVKRLDHQMARVESGEKYSRYLKIAEGCDKYCSYCIIPRLRGHYRSIPKELVLEEARALVSEGAGELILVAQETTLYGTDLYKKKALAELLAELSEIPNLQWIRILYCYPEEIEPELIREMKRNPKVCHYLDLPIQHASDRILKRMNRRTRKEELKEKIALLRKEMPDIALRTTIITGFPGETEEDFQEVLDFISEMRFDRLGAFPYSQEEGTKAAEMEDQIPEKLKNQRLSQIMELQQNIAFRKAEEQIGRKLKVLVCGYDEEEQRVLCRSYMDAPDVDSYLYVFGEKKEVGSFLYAKVIDTEGYDLIGEWCESAE</sequence>
<evidence type="ECO:0000313" key="13">
    <source>
        <dbReference type="Proteomes" id="UP000522163"/>
    </source>
</evidence>
<dbReference type="InterPro" id="IPR058240">
    <property type="entry name" value="rSAM_sf"/>
</dbReference>
<keyword evidence="12" id="KW-0689">Ribosomal protein</keyword>
<feature type="binding site" evidence="8">
    <location>
        <position position="10"/>
    </location>
    <ligand>
        <name>[4Fe-4S] cluster</name>
        <dbReference type="ChEBI" id="CHEBI:49883"/>
        <label>1</label>
    </ligand>
</feature>
<dbReference type="InterPro" id="IPR038135">
    <property type="entry name" value="Methylthiotransferase_N_sf"/>
</dbReference>
<feature type="binding site" evidence="8">
    <location>
        <position position="134"/>
    </location>
    <ligand>
        <name>[4Fe-4S] cluster</name>
        <dbReference type="ChEBI" id="CHEBI:49883"/>
        <label>2</label>
        <note>4Fe-4S-S-AdoMet</note>
    </ligand>
</feature>
<feature type="binding site" evidence="8">
    <location>
        <position position="138"/>
    </location>
    <ligand>
        <name>[4Fe-4S] cluster</name>
        <dbReference type="ChEBI" id="CHEBI:49883"/>
        <label>2</label>
        <note>4Fe-4S-S-AdoMet</note>
    </ligand>
</feature>
<evidence type="ECO:0000256" key="4">
    <source>
        <dbReference type="ARBA" id="ARBA00022691"/>
    </source>
</evidence>
<feature type="coiled-coil region" evidence="9">
    <location>
        <begin position="251"/>
        <end position="278"/>
    </location>
</feature>
<keyword evidence="3 8" id="KW-0808">Transferase</keyword>
<dbReference type="GO" id="GO:0035600">
    <property type="term" value="P:tRNA methylthiolation"/>
    <property type="evidence" value="ECO:0007669"/>
    <property type="project" value="UniProtKB-ARBA"/>
</dbReference>
<dbReference type="SMART" id="SM00729">
    <property type="entry name" value="Elp3"/>
    <property type="match status" value="1"/>
</dbReference>
<dbReference type="InterPro" id="IPR013848">
    <property type="entry name" value="Methylthiotransferase_N"/>
</dbReference>
<evidence type="ECO:0000259" key="10">
    <source>
        <dbReference type="PROSITE" id="PS51449"/>
    </source>
</evidence>
<dbReference type="PROSITE" id="PS51918">
    <property type="entry name" value="RADICAL_SAM"/>
    <property type="match status" value="1"/>
</dbReference>
<keyword evidence="4 8" id="KW-0949">S-adenosyl-L-methionine</keyword>
<dbReference type="Gene3D" id="3.30.750.210">
    <property type="match status" value="1"/>
</dbReference>
<comment type="cofactor">
    <cofactor evidence="8">
        <name>[4Fe-4S] cluster</name>
        <dbReference type="ChEBI" id="CHEBI:49883"/>
    </cofactor>
    <text evidence="8">Binds 2 [4Fe-4S] clusters. One cluster is coordinated with 3 cysteines and an exchangeable S-adenosyl-L-methionine.</text>
</comment>
<comment type="similarity">
    <text evidence="8">Belongs to the methylthiotransferase family. RimO subfamily.</text>
</comment>
<evidence type="ECO:0000256" key="1">
    <source>
        <dbReference type="ARBA" id="ARBA00022485"/>
    </source>
</evidence>
<dbReference type="GO" id="GO:0051539">
    <property type="term" value="F:4 iron, 4 sulfur cluster binding"/>
    <property type="evidence" value="ECO:0007669"/>
    <property type="project" value="UniProtKB-UniRule"/>
</dbReference>
<evidence type="ECO:0000256" key="8">
    <source>
        <dbReference type="HAMAP-Rule" id="MF_01865"/>
    </source>
</evidence>
<dbReference type="PROSITE" id="PS01278">
    <property type="entry name" value="MTTASE_RADICAL"/>
    <property type="match status" value="1"/>
</dbReference>
<comment type="caution">
    <text evidence="12">The sequence shown here is derived from an EMBL/GenBank/DDBJ whole genome shotgun (WGS) entry which is preliminary data.</text>
</comment>
<dbReference type="RefSeq" id="WP_183684792.1">
    <property type="nucleotide sequence ID" value="NZ_JACHHH010000014.1"/>
</dbReference>
<keyword evidence="2 8" id="KW-0963">Cytoplasm</keyword>
<dbReference type="SFLD" id="SFLDS00029">
    <property type="entry name" value="Radical_SAM"/>
    <property type="match status" value="1"/>
</dbReference>
<evidence type="ECO:0000256" key="6">
    <source>
        <dbReference type="ARBA" id="ARBA00023004"/>
    </source>
</evidence>
<feature type="binding site" evidence="8">
    <location>
        <position position="141"/>
    </location>
    <ligand>
        <name>[4Fe-4S] cluster</name>
        <dbReference type="ChEBI" id="CHEBI:49883"/>
        <label>2</label>
        <note>4Fe-4S-S-AdoMet</note>
    </ligand>
</feature>
<proteinExistence type="inferred from homology"/>
<dbReference type="SFLD" id="SFLDF00274">
    <property type="entry name" value="ribosomal_protein_S12_methylth"/>
    <property type="match status" value="1"/>
</dbReference>
<protein>
    <recommendedName>
        <fullName evidence="8">Ribosomal protein uS12 methylthiotransferase RimO</fullName>
        <shortName evidence="8">uS12 MTTase</shortName>
        <shortName evidence="8">uS12 methylthiotransferase</shortName>
        <ecNumber evidence="8">2.8.4.4</ecNumber>
    </recommendedName>
    <alternativeName>
        <fullName evidence="8">Ribosomal protein uS12 (aspartate-C(3))-methylthiotransferase</fullName>
    </alternativeName>
    <alternativeName>
        <fullName evidence="8">Ribosome maturation factor RimO</fullName>
    </alternativeName>
</protein>
<dbReference type="Pfam" id="PF00919">
    <property type="entry name" value="UPF0004"/>
    <property type="match status" value="1"/>
</dbReference>
<dbReference type="NCBIfam" id="TIGR01125">
    <property type="entry name" value="30S ribosomal protein S12 methylthiotransferase RimO"/>
    <property type="match status" value="1"/>
</dbReference>
<gene>
    <name evidence="8" type="primary">rimO</name>
    <name evidence="12" type="ORF">HNQ46_002309</name>
</gene>
<dbReference type="AlphaFoldDB" id="A0A7W9SHI8"/>
<dbReference type="GO" id="GO:0046872">
    <property type="term" value="F:metal ion binding"/>
    <property type="evidence" value="ECO:0007669"/>
    <property type="project" value="UniProtKB-KW"/>
</dbReference>
<keyword evidence="9" id="KW-0175">Coiled coil</keyword>
<evidence type="ECO:0000256" key="7">
    <source>
        <dbReference type="ARBA" id="ARBA00023014"/>
    </source>
</evidence>
<dbReference type="SFLD" id="SFLDG01061">
    <property type="entry name" value="methylthiotransferase"/>
    <property type="match status" value="1"/>
</dbReference>
<keyword evidence="5 8" id="KW-0479">Metal-binding</keyword>
<dbReference type="GeneID" id="85015822"/>
<dbReference type="NCBIfam" id="TIGR00089">
    <property type="entry name" value="MiaB/RimO family radical SAM methylthiotransferase"/>
    <property type="match status" value="1"/>
</dbReference>
<feature type="binding site" evidence="8">
    <location>
        <position position="48"/>
    </location>
    <ligand>
        <name>[4Fe-4S] cluster</name>
        <dbReference type="ChEBI" id="CHEBI:49883"/>
        <label>1</label>
    </ligand>
</feature>
<comment type="catalytic activity">
    <reaction evidence="8">
        <text>L-aspartate(89)-[ribosomal protein uS12]-hydrogen + (sulfur carrier)-SH + AH2 + 2 S-adenosyl-L-methionine = 3-methylsulfanyl-L-aspartate(89)-[ribosomal protein uS12]-hydrogen + (sulfur carrier)-H + 5'-deoxyadenosine + L-methionine + A + S-adenosyl-L-homocysteine + 2 H(+)</text>
        <dbReference type="Rhea" id="RHEA:37087"/>
        <dbReference type="Rhea" id="RHEA-COMP:10460"/>
        <dbReference type="Rhea" id="RHEA-COMP:10461"/>
        <dbReference type="Rhea" id="RHEA-COMP:14737"/>
        <dbReference type="Rhea" id="RHEA-COMP:14739"/>
        <dbReference type="ChEBI" id="CHEBI:13193"/>
        <dbReference type="ChEBI" id="CHEBI:15378"/>
        <dbReference type="ChEBI" id="CHEBI:17319"/>
        <dbReference type="ChEBI" id="CHEBI:17499"/>
        <dbReference type="ChEBI" id="CHEBI:29917"/>
        <dbReference type="ChEBI" id="CHEBI:29961"/>
        <dbReference type="ChEBI" id="CHEBI:57844"/>
        <dbReference type="ChEBI" id="CHEBI:57856"/>
        <dbReference type="ChEBI" id="CHEBI:59789"/>
        <dbReference type="ChEBI" id="CHEBI:64428"/>
        <dbReference type="ChEBI" id="CHEBI:73599"/>
        <dbReference type="EC" id="2.8.4.4"/>
    </reaction>
</comment>
<feature type="domain" description="Radical SAM core" evidence="11">
    <location>
        <begin position="120"/>
        <end position="350"/>
    </location>
</feature>
<dbReference type="HAMAP" id="MF_01865">
    <property type="entry name" value="MTTase_RimO"/>
    <property type="match status" value="1"/>
</dbReference>
<evidence type="ECO:0000256" key="9">
    <source>
        <dbReference type="SAM" id="Coils"/>
    </source>
</evidence>
<dbReference type="InterPro" id="IPR020612">
    <property type="entry name" value="Methylthiotransferase_CS"/>
</dbReference>
<dbReference type="Proteomes" id="UP000522163">
    <property type="component" value="Unassembled WGS sequence"/>
</dbReference>
<dbReference type="InterPro" id="IPR012340">
    <property type="entry name" value="NA-bd_OB-fold"/>
</dbReference>
<dbReference type="SUPFAM" id="SSF102114">
    <property type="entry name" value="Radical SAM enzymes"/>
    <property type="match status" value="1"/>
</dbReference>
<dbReference type="Gene3D" id="3.30.750.200">
    <property type="match status" value="1"/>
</dbReference>
<evidence type="ECO:0000256" key="5">
    <source>
        <dbReference type="ARBA" id="ARBA00022723"/>
    </source>
</evidence>
<feature type="domain" description="MTTase N-terminal" evidence="10">
    <location>
        <begin position="1"/>
        <end position="120"/>
    </location>
</feature>
<dbReference type="InterPro" id="IPR006638">
    <property type="entry name" value="Elp3/MiaA/NifB-like_rSAM"/>
</dbReference>
<dbReference type="EC" id="2.8.4.4" evidence="8"/>
<evidence type="ECO:0000259" key="11">
    <source>
        <dbReference type="PROSITE" id="PS51918"/>
    </source>
</evidence>
<keyword evidence="12" id="KW-0687">Ribonucleoprotein</keyword>
<evidence type="ECO:0000256" key="3">
    <source>
        <dbReference type="ARBA" id="ARBA00022679"/>
    </source>
</evidence>
<dbReference type="PANTHER" id="PTHR43837">
    <property type="entry name" value="RIBOSOMAL PROTEIN S12 METHYLTHIOTRANSFERASE RIMO"/>
    <property type="match status" value="1"/>
</dbReference>
<dbReference type="GO" id="GO:0005840">
    <property type="term" value="C:ribosome"/>
    <property type="evidence" value="ECO:0007669"/>
    <property type="project" value="UniProtKB-KW"/>
</dbReference>
<feature type="binding site" evidence="8">
    <location>
        <position position="82"/>
    </location>
    <ligand>
        <name>[4Fe-4S] cluster</name>
        <dbReference type="ChEBI" id="CHEBI:49883"/>
        <label>1</label>
    </ligand>
</feature>